<gene>
    <name evidence="1" type="ORF">L1987_37780</name>
</gene>
<keyword evidence="2" id="KW-1185">Reference proteome</keyword>
<proteinExistence type="predicted"/>
<organism evidence="1 2">
    <name type="scientific">Smallanthus sonchifolius</name>
    <dbReference type="NCBI Taxonomy" id="185202"/>
    <lineage>
        <taxon>Eukaryota</taxon>
        <taxon>Viridiplantae</taxon>
        <taxon>Streptophyta</taxon>
        <taxon>Embryophyta</taxon>
        <taxon>Tracheophyta</taxon>
        <taxon>Spermatophyta</taxon>
        <taxon>Magnoliopsida</taxon>
        <taxon>eudicotyledons</taxon>
        <taxon>Gunneridae</taxon>
        <taxon>Pentapetalae</taxon>
        <taxon>asterids</taxon>
        <taxon>campanulids</taxon>
        <taxon>Asterales</taxon>
        <taxon>Asteraceae</taxon>
        <taxon>Asteroideae</taxon>
        <taxon>Heliantheae alliance</taxon>
        <taxon>Millerieae</taxon>
        <taxon>Smallanthus</taxon>
    </lineage>
</organism>
<name>A0ACB9HI77_9ASTR</name>
<evidence type="ECO:0000313" key="2">
    <source>
        <dbReference type="Proteomes" id="UP001056120"/>
    </source>
</evidence>
<sequence length="665" mass="71662">MGTVRACGYTPIARHRPLRPSYNPDGLPPPFRLAGSVEKNGLCFHSRPLSISWIVRAGKSRLPSASKDDQWQRGQGEYQQPEVVAEKGNSGIISACFVGLLTGLCVVLFNNVVHEIRDLCWDGIPSRGASWLRELPHENTWERIILIPSCGGLVVSLLNIFQSALEEGNSAEYGLKVVLKPILKAVAAAVTLGTGNSLGPEGPSVEIGTSVAKGVASLFDRDAQRKLSLKAAGSAAGISSGFNAAVAGCFFAVESVLWPSPAESSLSLTNTTSTVILSAVIASVVSEIGLGSEPTFTVPDYDFRSPSELPLYLLLGIFCGLVSLSLSWCTSWMIVATDKIHKTFGIPKSVFPVVGGFSVGLIALIYPEVLYWGFENVDTLLETRPFVKGLHVDLLLQLIAVKVVATSFCRASGLVGGYYAPSLFIGAATGMAYGKLITSLISQFIPIFHLSGIMDVASPQAYGLVGMAATLAGVCQVPLTAVLLLFELTQDYRIVLPLLGAVGLSSWITSWSIKRQDNSPKERQTETTSSDLSMLTCNDLDELSLMPYNSDKCITKKLLVSQAMKTQYVTVLMNTMLTEVVALMLGEKQSCAIVVDDDNLFKGLLTLGEIQEFCKLSKETNKIPKGTKFVKQGGNKENNIADESVKRREPCNDDDNLLIVSHLRK</sequence>
<dbReference type="Proteomes" id="UP001056120">
    <property type="component" value="Linkage Group LG12"/>
</dbReference>
<comment type="caution">
    <text evidence="1">The sequence shown here is derived from an EMBL/GenBank/DDBJ whole genome shotgun (WGS) entry which is preliminary data.</text>
</comment>
<evidence type="ECO:0000313" key="1">
    <source>
        <dbReference type="EMBL" id="KAI3795133.1"/>
    </source>
</evidence>
<dbReference type="EMBL" id="CM042029">
    <property type="protein sequence ID" value="KAI3795133.1"/>
    <property type="molecule type" value="Genomic_DNA"/>
</dbReference>
<protein>
    <submittedName>
        <fullName evidence="1">Uncharacterized protein</fullName>
    </submittedName>
</protein>
<reference evidence="1 2" key="2">
    <citation type="journal article" date="2022" name="Mol. Ecol. Resour.">
        <title>The genomes of chicory, endive, great burdock and yacon provide insights into Asteraceae paleo-polyploidization history and plant inulin production.</title>
        <authorList>
            <person name="Fan W."/>
            <person name="Wang S."/>
            <person name="Wang H."/>
            <person name="Wang A."/>
            <person name="Jiang F."/>
            <person name="Liu H."/>
            <person name="Zhao H."/>
            <person name="Xu D."/>
            <person name="Zhang Y."/>
        </authorList>
    </citation>
    <scope>NUCLEOTIDE SEQUENCE [LARGE SCALE GENOMIC DNA]</scope>
    <source>
        <strain evidence="2">cv. Yunnan</strain>
        <tissue evidence="1">Leaves</tissue>
    </source>
</reference>
<accession>A0ACB9HI77</accession>
<reference evidence="2" key="1">
    <citation type="journal article" date="2022" name="Mol. Ecol. Resour.">
        <title>The genomes of chicory, endive, great burdock and yacon provide insights into Asteraceae palaeo-polyploidization history and plant inulin production.</title>
        <authorList>
            <person name="Fan W."/>
            <person name="Wang S."/>
            <person name="Wang H."/>
            <person name="Wang A."/>
            <person name="Jiang F."/>
            <person name="Liu H."/>
            <person name="Zhao H."/>
            <person name="Xu D."/>
            <person name="Zhang Y."/>
        </authorList>
    </citation>
    <scope>NUCLEOTIDE SEQUENCE [LARGE SCALE GENOMIC DNA]</scope>
    <source>
        <strain evidence="2">cv. Yunnan</strain>
    </source>
</reference>